<reference evidence="3 4" key="1">
    <citation type="submission" date="2019-12" db="EMBL/GenBank/DDBJ databases">
        <authorList>
            <person name="Alioto T."/>
            <person name="Alioto T."/>
            <person name="Gomez Garrido J."/>
        </authorList>
    </citation>
    <scope>NUCLEOTIDE SEQUENCE [LARGE SCALE GENOMIC DNA]</scope>
</reference>
<dbReference type="EMBL" id="CACTIH010007439">
    <property type="protein sequence ID" value="CAA3013483.1"/>
    <property type="molecule type" value="Genomic_DNA"/>
</dbReference>
<evidence type="ECO:0000256" key="1">
    <source>
        <dbReference type="SAM" id="MobiDB-lite"/>
    </source>
</evidence>
<keyword evidence="4" id="KW-1185">Reference proteome</keyword>
<evidence type="ECO:0000313" key="3">
    <source>
        <dbReference type="EMBL" id="CAA3013483.1"/>
    </source>
</evidence>
<feature type="transmembrane region" description="Helical" evidence="2">
    <location>
        <begin position="40"/>
        <end position="59"/>
    </location>
</feature>
<sequence>MLTRQSLTLSSTSSPTRTSISVEGAFEALGELLFDSRLRFFHLLIYVFYVLNLNLFMIVNGQMDEPLVEDVREDEKHEDDAKDSDDEDDDKEDGITGWFEDAVLACKCGDIVVH</sequence>
<gene>
    <name evidence="3" type="ORF">OLEA9_A073126</name>
</gene>
<name>A0A8S0UA63_OLEEU</name>
<feature type="region of interest" description="Disordered" evidence="1">
    <location>
        <begin position="69"/>
        <end position="94"/>
    </location>
</feature>
<feature type="compositionally biased region" description="Acidic residues" evidence="1">
    <location>
        <begin position="81"/>
        <end position="92"/>
    </location>
</feature>
<dbReference type="Gramene" id="OE9A073126T1">
    <property type="protein sequence ID" value="OE9A073126C1"/>
    <property type="gene ID" value="OE9A073126"/>
</dbReference>
<keyword evidence="2" id="KW-0812">Transmembrane</keyword>
<keyword evidence="2" id="KW-1133">Transmembrane helix</keyword>
<organism evidence="3 4">
    <name type="scientific">Olea europaea subsp. europaea</name>
    <dbReference type="NCBI Taxonomy" id="158383"/>
    <lineage>
        <taxon>Eukaryota</taxon>
        <taxon>Viridiplantae</taxon>
        <taxon>Streptophyta</taxon>
        <taxon>Embryophyta</taxon>
        <taxon>Tracheophyta</taxon>
        <taxon>Spermatophyta</taxon>
        <taxon>Magnoliopsida</taxon>
        <taxon>eudicotyledons</taxon>
        <taxon>Gunneridae</taxon>
        <taxon>Pentapetalae</taxon>
        <taxon>asterids</taxon>
        <taxon>lamiids</taxon>
        <taxon>Lamiales</taxon>
        <taxon>Oleaceae</taxon>
        <taxon>Oleeae</taxon>
        <taxon>Olea</taxon>
    </lineage>
</organism>
<comment type="caution">
    <text evidence="3">The sequence shown here is derived from an EMBL/GenBank/DDBJ whole genome shotgun (WGS) entry which is preliminary data.</text>
</comment>
<proteinExistence type="predicted"/>
<accession>A0A8S0UA63</accession>
<feature type="compositionally biased region" description="Basic and acidic residues" evidence="1">
    <location>
        <begin position="69"/>
        <end position="80"/>
    </location>
</feature>
<dbReference type="AlphaFoldDB" id="A0A8S0UA63"/>
<evidence type="ECO:0000256" key="2">
    <source>
        <dbReference type="SAM" id="Phobius"/>
    </source>
</evidence>
<protein>
    <submittedName>
        <fullName evidence="3">Uncharacterized protein</fullName>
    </submittedName>
</protein>
<keyword evidence="2" id="KW-0472">Membrane</keyword>
<evidence type="ECO:0000313" key="4">
    <source>
        <dbReference type="Proteomes" id="UP000594638"/>
    </source>
</evidence>
<dbReference type="Proteomes" id="UP000594638">
    <property type="component" value="Unassembled WGS sequence"/>
</dbReference>